<dbReference type="GO" id="GO:0016042">
    <property type="term" value="P:lipid catabolic process"/>
    <property type="evidence" value="ECO:0007669"/>
    <property type="project" value="UniProtKB-UniRule"/>
</dbReference>
<feature type="region of interest" description="Disordered" evidence="8">
    <location>
        <begin position="734"/>
        <end position="789"/>
    </location>
</feature>
<keyword evidence="11" id="KW-1185">Reference proteome</keyword>
<protein>
    <recommendedName>
        <fullName evidence="7">Patatin-like phospholipase domain-containing protein</fullName>
        <ecNumber evidence="7">3.1.1.-</ecNumber>
    </recommendedName>
</protein>
<evidence type="ECO:0000256" key="3">
    <source>
        <dbReference type="ARBA" id="ARBA00022801"/>
    </source>
</evidence>
<dbReference type="GO" id="GO:0016740">
    <property type="term" value="F:transferase activity"/>
    <property type="evidence" value="ECO:0007669"/>
    <property type="project" value="UniProtKB-KW"/>
</dbReference>
<accession>A0A8K0WYC9</accession>
<keyword evidence="3 6" id="KW-0378">Hydrolase</keyword>
<dbReference type="PANTHER" id="PTHR14226:SF66">
    <property type="entry name" value="TRIACYLGLYCEROL LIPASE PTL2"/>
    <property type="match status" value="1"/>
</dbReference>
<evidence type="ECO:0000256" key="4">
    <source>
        <dbReference type="ARBA" id="ARBA00022963"/>
    </source>
</evidence>
<dbReference type="EC" id="3.1.1.-" evidence="7"/>
<keyword evidence="5 6" id="KW-0443">Lipid metabolism</keyword>
<dbReference type="Pfam" id="PF11815">
    <property type="entry name" value="DUF3336"/>
    <property type="match status" value="1"/>
</dbReference>
<comment type="function">
    <text evidence="1">Probable lipid hydrolase.</text>
</comment>
<evidence type="ECO:0000256" key="5">
    <source>
        <dbReference type="ARBA" id="ARBA00023098"/>
    </source>
</evidence>
<evidence type="ECO:0000259" key="9">
    <source>
        <dbReference type="PROSITE" id="PS51635"/>
    </source>
</evidence>
<sequence>MSEKHAHFFPRDAVYGFPPEDFDPSNLPDIDRQFIDETELAAFDTALHAPDPLHSPADESAGLRLWKSNSSLDVTKRNSQAGSVFEDDVNAVAAAAGAAGGDLPSPVQSQAHPLAMGGQGTFITAQNDWAPVSTHVYRNKKGSKRKKRGAKGARSAVTGLLGTRTKDETREGYLYLLLKWPLLYFVFLWLTGLSVAYLSTRWYIWVYEHFFTWRGQRQRLRQNMRMTSNYKDWAGAAKELDRYLGSQAWKESNDFAYYDSKTVRRVWDQMKKTRAKAEMQEAGRAYNEENAAEELKTLIEACVKNNFVGIENARLYSQTYYGTKNLVQNFIDEIEKSLKFLLSTKQIDTEAKRTLFKHITANYGRTALCLSGGAGFAYYHIGVVRALVDADLLPDVITGTSGGALIAGLVATRTNEELKQLLVPALAERITACREPPSVWFPRWWKTGARFDSVDWAKQCSWWTRGSMTFREAYERTGRILNVSCVPADPHSPTILCNYLTSPDCVIWSAVLASAAVPGILNPVVLMMKMRDGTLAPYSFGHKWKDGSLRTDIPIKALNTHFNVNFTIVSQVNPHINLFFFSSRGSVGHPVTHRKGRGWRGGYLMSAMEHYLKLDMNKWLKFIRHAELLPRPLGQDWSQLWLQVFSGNITIWPKSIPSDFYYILSDPDPQRLARMIHEGKQSAFPKLKFIANRLKIERLIEQGRRETRPWIRRGSIQTILSEEDLRSILVAETAATGVTTEEDTDGEDSSGHGLGSTVLEEDDDEDFLGKFQEERQGDEPTPLRIDTAL</sequence>
<dbReference type="GO" id="GO:0006641">
    <property type="term" value="P:triglyceride metabolic process"/>
    <property type="evidence" value="ECO:0007669"/>
    <property type="project" value="UniProtKB-ARBA"/>
</dbReference>
<comment type="caution">
    <text evidence="6">Lacks conserved residue(s) required for the propagation of feature annotation.</text>
</comment>
<dbReference type="CDD" id="cd07232">
    <property type="entry name" value="Pat_PLPL"/>
    <property type="match status" value="1"/>
</dbReference>
<dbReference type="AlphaFoldDB" id="A0A8K0WYC9"/>
<keyword evidence="4 6" id="KW-0442">Lipid degradation</keyword>
<dbReference type="InterPro" id="IPR021771">
    <property type="entry name" value="Triacylglycerol_lipase_N"/>
</dbReference>
<dbReference type="InterPro" id="IPR016035">
    <property type="entry name" value="Acyl_Trfase/lysoPLipase"/>
</dbReference>
<feature type="active site" description="Proton acceptor" evidence="6">
    <location>
        <position position="546"/>
    </location>
</feature>
<feature type="compositionally biased region" description="Basic and acidic residues" evidence="8">
    <location>
        <begin position="767"/>
        <end position="778"/>
    </location>
</feature>
<dbReference type="PROSITE" id="PS51635">
    <property type="entry name" value="PNPLA"/>
    <property type="match status" value="1"/>
</dbReference>
<name>A0A8K0WYC9_9HYPO</name>
<dbReference type="Proteomes" id="UP000813444">
    <property type="component" value="Unassembled WGS sequence"/>
</dbReference>
<feature type="domain" description="PNPLA" evidence="9">
    <location>
        <begin position="368"/>
        <end position="559"/>
    </location>
</feature>
<evidence type="ECO:0000313" key="11">
    <source>
        <dbReference type="Proteomes" id="UP000813444"/>
    </source>
</evidence>
<comment type="similarity">
    <text evidence="2 7">Belongs to the PLPL family.</text>
</comment>
<feature type="transmembrane region" description="Helical" evidence="7">
    <location>
        <begin position="173"/>
        <end position="198"/>
    </location>
</feature>
<comment type="caution">
    <text evidence="10">The sequence shown here is derived from an EMBL/GenBank/DDBJ whole genome shotgun (WGS) entry which is preliminary data.</text>
</comment>
<dbReference type="SUPFAM" id="SSF52151">
    <property type="entry name" value="FabD/lysophospholipase-like"/>
    <property type="match status" value="1"/>
</dbReference>
<dbReference type="OrthoDB" id="15478at2759"/>
<evidence type="ECO:0000256" key="7">
    <source>
        <dbReference type="RuleBase" id="RU362055"/>
    </source>
</evidence>
<dbReference type="Pfam" id="PF01734">
    <property type="entry name" value="Patatin"/>
    <property type="match status" value="1"/>
</dbReference>
<dbReference type="InterPro" id="IPR050301">
    <property type="entry name" value="NTE"/>
</dbReference>
<evidence type="ECO:0000256" key="1">
    <source>
        <dbReference type="ARBA" id="ARBA00002682"/>
    </source>
</evidence>
<evidence type="ECO:0000256" key="2">
    <source>
        <dbReference type="ARBA" id="ARBA00006104"/>
    </source>
</evidence>
<evidence type="ECO:0000256" key="8">
    <source>
        <dbReference type="SAM" id="MobiDB-lite"/>
    </source>
</evidence>
<dbReference type="InterPro" id="IPR002641">
    <property type="entry name" value="PNPLA_dom"/>
</dbReference>
<proteinExistence type="inferred from homology"/>
<dbReference type="GO" id="GO:0016020">
    <property type="term" value="C:membrane"/>
    <property type="evidence" value="ECO:0007669"/>
    <property type="project" value="UniProtKB-SubCell"/>
</dbReference>
<comment type="function">
    <text evidence="7">Lipid hydrolase.</text>
</comment>
<comment type="subcellular location">
    <subcellularLocation>
        <location evidence="7">Membrane</location>
        <topology evidence="7">Single-pass membrane protein</topology>
    </subcellularLocation>
</comment>
<reference evidence="10" key="1">
    <citation type="journal article" date="2021" name="Nat. Commun.">
        <title>Genetic determinants of endophytism in the Arabidopsis root mycobiome.</title>
        <authorList>
            <person name="Mesny F."/>
            <person name="Miyauchi S."/>
            <person name="Thiergart T."/>
            <person name="Pickel B."/>
            <person name="Atanasova L."/>
            <person name="Karlsson M."/>
            <person name="Huettel B."/>
            <person name="Barry K.W."/>
            <person name="Haridas S."/>
            <person name="Chen C."/>
            <person name="Bauer D."/>
            <person name="Andreopoulos W."/>
            <person name="Pangilinan J."/>
            <person name="LaButti K."/>
            <person name="Riley R."/>
            <person name="Lipzen A."/>
            <person name="Clum A."/>
            <person name="Drula E."/>
            <person name="Henrissat B."/>
            <person name="Kohler A."/>
            <person name="Grigoriev I.V."/>
            <person name="Martin F.M."/>
            <person name="Hacquard S."/>
        </authorList>
    </citation>
    <scope>NUCLEOTIDE SEQUENCE</scope>
    <source>
        <strain evidence="10">MPI-CAGE-CH-0235</strain>
    </source>
</reference>
<evidence type="ECO:0000313" key="10">
    <source>
        <dbReference type="EMBL" id="KAH7329384.1"/>
    </source>
</evidence>
<dbReference type="PANTHER" id="PTHR14226">
    <property type="entry name" value="NEUROPATHY TARGET ESTERASE/SWISS CHEESE D.MELANOGASTER"/>
    <property type="match status" value="1"/>
</dbReference>
<keyword evidence="7" id="KW-0812">Transmembrane</keyword>
<keyword evidence="10" id="KW-0808">Transferase</keyword>
<feature type="short sequence motif" description="GXSXG" evidence="6">
    <location>
        <begin position="399"/>
        <end position="403"/>
    </location>
</feature>
<gene>
    <name evidence="10" type="ORF">B0I35DRAFT_466543</name>
</gene>
<dbReference type="EMBL" id="JAGPNK010000001">
    <property type="protein sequence ID" value="KAH7329384.1"/>
    <property type="molecule type" value="Genomic_DNA"/>
</dbReference>
<keyword evidence="7" id="KW-1133">Transmembrane helix</keyword>
<evidence type="ECO:0000256" key="6">
    <source>
        <dbReference type="PROSITE-ProRule" id="PRU01161"/>
    </source>
</evidence>
<organism evidence="10 11">
    <name type="scientific">Stachybotrys elegans</name>
    <dbReference type="NCBI Taxonomy" id="80388"/>
    <lineage>
        <taxon>Eukaryota</taxon>
        <taxon>Fungi</taxon>
        <taxon>Dikarya</taxon>
        <taxon>Ascomycota</taxon>
        <taxon>Pezizomycotina</taxon>
        <taxon>Sordariomycetes</taxon>
        <taxon>Hypocreomycetidae</taxon>
        <taxon>Hypocreales</taxon>
        <taxon>Stachybotryaceae</taxon>
        <taxon>Stachybotrys</taxon>
    </lineage>
</organism>
<feature type="active site" description="Nucleophile" evidence="6">
    <location>
        <position position="401"/>
    </location>
</feature>
<dbReference type="GO" id="GO:0004806">
    <property type="term" value="F:triacylglycerol lipase activity"/>
    <property type="evidence" value="ECO:0007669"/>
    <property type="project" value="InterPro"/>
</dbReference>
<dbReference type="Gene3D" id="3.40.1090.10">
    <property type="entry name" value="Cytosolic phospholipase A2 catalytic domain"/>
    <property type="match status" value="2"/>
</dbReference>
<keyword evidence="7" id="KW-0472">Membrane</keyword>